<accession>A0ABY4TIF8</accession>
<sequence>MTLVGLSRRRFIGATSGATAATTLVNFGGATAESAESREWKSSTSINGWPVLDRAATHIIEGSGHEISLAEGDASTILLYIARRFHYEIDALRAGDVQGWINRGKVTEPYETNYLSGSAMTIRPVCYPVGTKGNLYPNEFIVVRDILAELDGVVAWGGDFKVPKESHFEIVLKPGHPRLKGVARKIRGWNDGPVNEGAGVTDAFDPKRLKVSRAFQQRAS</sequence>
<evidence type="ECO:0008006" key="3">
    <source>
        <dbReference type="Google" id="ProtNLM"/>
    </source>
</evidence>
<dbReference type="InterPro" id="IPR006311">
    <property type="entry name" value="TAT_signal"/>
</dbReference>
<gene>
    <name evidence="1" type="ORF">MW084_18180</name>
</gene>
<protein>
    <recommendedName>
        <fullName evidence="3">Peptidase M15C domain-containing protein</fullName>
    </recommendedName>
</protein>
<keyword evidence="2" id="KW-1185">Reference proteome</keyword>
<dbReference type="Proteomes" id="UP001056383">
    <property type="component" value="Chromosome"/>
</dbReference>
<dbReference type="RefSeq" id="WP_029553851.1">
    <property type="nucleotide sequence ID" value="NZ_CP095474.1"/>
</dbReference>
<name>A0ABY4TIF8_9ACTN</name>
<dbReference type="EMBL" id="CP095474">
    <property type="protein sequence ID" value="URN17543.1"/>
    <property type="molecule type" value="Genomic_DNA"/>
</dbReference>
<proteinExistence type="predicted"/>
<reference evidence="1" key="1">
    <citation type="submission" date="2022-04" db="EMBL/GenBank/DDBJ databases">
        <title>Systematic whole-genome sequencing reveals an unexpected diversity among actinomycetoma pathogens and provides insights into their antibacterial susceptibilities.</title>
        <authorList>
            <person name="Watson A.K."/>
            <person name="Kepplinger B."/>
            <person name="Bakhiet S.M."/>
            <person name="Mhmoud N.A."/>
            <person name="Chapman J."/>
            <person name="Allenby N."/>
            <person name="Mickiewicz K."/>
            <person name="Goodfellow M."/>
            <person name="Fahal A.H."/>
            <person name="Errington J."/>
        </authorList>
    </citation>
    <scope>NUCLEOTIDE SEQUENCE</scope>
    <source>
        <strain evidence="1">SD 504</strain>
    </source>
</reference>
<evidence type="ECO:0000313" key="1">
    <source>
        <dbReference type="EMBL" id="URN17543.1"/>
    </source>
</evidence>
<organism evidence="1 2">
    <name type="scientific">Streptomyces sudanensis</name>
    <dbReference type="NCBI Taxonomy" id="436397"/>
    <lineage>
        <taxon>Bacteria</taxon>
        <taxon>Bacillati</taxon>
        <taxon>Actinomycetota</taxon>
        <taxon>Actinomycetes</taxon>
        <taxon>Kitasatosporales</taxon>
        <taxon>Streptomycetaceae</taxon>
        <taxon>Streptomyces</taxon>
    </lineage>
</organism>
<evidence type="ECO:0000313" key="2">
    <source>
        <dbReference type="Proteomes" id="UP001056383"/>
    </source>
</evidence>
<dbReference type="PROSITE" id="PS51318">
    <property type="entry name" value="TAT"/>
    <property type="match status" value="1"/>
</dbReference>